<organism evidence="12 13">
    <name type="scientific">Theileria parva</name>
    <name type="common">East coast fever infection agent</name>
    <dbReference type="NCBI Taxonomy" id="5875"/>
    <lineage>
        <taxon>Eukaryota</taxon>
        <taxon>Sar</taxon>
        <taxon>Alveolata</taxon>
        <taxon>Apicomplexa</taxon>
        <taxon>Aconoidasida</taxon>
        <taxon>Piroplasmida</taxon>
        <taxon>Theileriidae</taxon>
        <taxon>Theileria</taxon>
    </lineage>
</organism>
<dbReference type="SUPFAM" id="SSF52540">
    <property type="entry name" value="P-loop containing nucleoside triphosphate hydrolases"/>
    <property type="match status" value="2"/>
</dbReference>
<feature type="transmembrane region" description="Helical" evidence="9">
    <location>
        <begin position="907"/>
        <end position="927"/>
    </location>
</feature>
<keyword evidence="8 9" id="KW-0472">Membrane</keyword>
<dbReference type="InterPro" id="IPR011527">
    <property type="entry name" value="ABC1_TM_dom"/>
</dbReference>
<feature type="transmembrane region" description="Helical" evidence="9">
    <location>
        <begin position="298"/>
        <end position="317"/>
    </location>
</feature>
<dbReference type="InterPro" id="IPR027417">
    <property type="entry name" value="P-loop_NTPase"/>
</dbReference>
<feature type="transmembrane region" description="Helical" evidence="9">
    <location>
        <begin position="841"/>
        <end position="863"/>
    </location>
</feature>
<feature type="domain" description="ABC transporter" evidence="10">
    <location>
        <begin position="516"/>
        <end position="753"/>
    </location>
</feature>
<dbReference type="InParanoid" id="Q4N6C0"/>
<sequence length="1532" mass="176436">MVKHRNTSEFSIKKFKTSVSGKYDSTHHYWESQLYSRSYFKNKLCDSKFKYYDSSSVFKFLFFHWATKWAYLLSKDYVEPYKLHPLPISDQILYWYPVLSKHLSDGLLALEKYETIEYGHPNTRPTRSVLLRALFLTFWKRVSFGLLGIVVTNVLSISIALLVKHLLGFLNNRSFALVKIFLLIFSIILLQIIDGILIENFRYYLNRITITWEYSVAISVFQHGLCYRRNFNNNISGSNLLNVCNNVLHTCYPDSDCSRSPLYCPARRFQNKDVTPNMFTFQYYDCFYISMFLESLSYIVDFLSNFIYGIILISMQIKANLWIIFLSVIIFIFLMVVFEIINTYLFHFISLIKDYRIGECIEIISQLPLINKLLYDDIAINIITQTRNTELMLVLLRVFLTLFNKSLYVMCTNLSFYFLLSYFVKSVKDAGVITEIDTAGFLSTFYIFFRIINSMFMFPHALKRLTTSYVSYNRINKYVNTCSPNFYITDNKFTGTTEMYSDLPDVTNEIAKDVIVLYKDASFAWVNSRKDFVNDNNEVHLKNINFQLKRGEIVIITGSQGCGKSNFIKSALGEMTLVGGSMAVIPLHTSMPIFYSSENIWLQQGTIRSNITFGHRFDEDIYESVIKALELETDILSWEKGDFRVVSDNAHSLSCGQRVRMEMARAIYAYLIFSKVNKDYNRNQCSFLMCLDSQFHGLDPYVSRTVFFNLFNAKNGLLVKDDLAVILSSSLTLLDKCVRSSDLVNFPRIPVYEIDNKSVHFNCYLSDIFKDKKLQNAFEYITPPSGPYKLNFFTNDMMKLCYSGSTTRDGRRLVTKSKYRESFSTIIKTDYSDDKFNPYLVYFKAAGFTFILFIIFAVASSVMDNSKFVLATNLSDYISNKTNDFNDGISIDLSAVKSHSDSALNKIVIIITVIIFCSVISSVLFTISSFMASKKIHEYSLNSVIKNSSSVIKIKKQINQMITYFSADIVFIDEYLGYLLFTVLLLFIQTGISIGTLFYTIPLSVPFIALSLVTIFEFIVSKYVKSSMNQHLGDLESIGHINTMCKNAILGSPIHRSFKKEWELVNDIIERVDYKFRCRFLAITFASWTTLLSTWIFSLTTAVFLSAMIILDKFTNYEMDVGYFGLGLSLSMSVIKSFSNFSFSFARLQVFMCSVQRFQCFIPPGTKCAFDKFRNVHEEDVVIDSTKPEYQVDKKNLLRRRTNEFKETKPNSFEKLDFNPKINIIDICKYISPEHTGLVLKDVCVYASSLMNKEGLILNNINATPGRSDIIGIIGRTGAGKTTLLSVLQNTIRNRTGHVLLDGRDLQEIPKSVIRHIVGVLPQLPFVFKGWTIRRFLDPRRLFSDEQINEALNKCGLLDFVNNLQGGKRLDTIIIPKPLNMAKNFFEQSPKESFSKGKEPYPEEESMTMDDFKTDGIMLSVTQLRTLWFAKLVLSRDLYRMIIIDEPPSEIFYDEDGSEVQDMGIPIYELLDKYFKHCTCFVTAHYANVLKSCTSVWVMHNGRLIKTCSASEVSKNDSISNIIEEMVTKYSN</sequence>
<evidence type="ECO:0000256" key="4">
    <source>
        <dbReference type="ARBA" id="ARBA00022692"/>
    </source>
</evidence>
<dbReference type="OMA" id="ITSHYRY"/>
<feature type="transmembrane region" description="Helical" evidence="9">
    <location>
        <begin position="1123"/>
        <end position="1143"/>
    </location>
</feature>
<keyword evidence="13" id="KW-1185">Reference proteome</keyword>
<evidence type="ECO:0000256" key="2">
    <source>
        <dbReference type="ARBA" id="ARBA00009726"/>
    </source>
</evidence>
<dbReference type="InterPro" id="IPR003439">
    <property type="entry name" value="ABC_transporter-like_ATP-bd"/>
</dbReference>
<dbReference type="SMART" id="SM00382">
    <property type="entry name" value="AAA"/>
    <property type="match status" value="2"/>
</dbReference>
<dbReference type="KEGG" id="tpv:TP02_0017"/>
<accession>Q4N6C0</accession>
<keyword evidence="4 9" id="KW-0812">Transmembrane</keyword>
<evidence type="ECO:0000256" key="8">
    <source>
        <dbReference type="ARBA" id="ARBA00023136"/>
    </source>
</evidence>
<feature type="transmembrane region" description="Helical" evidence="9">
    <location>
        <begin position="323"/>
        <end position="346"/>
    </location>
</feature>
<dbReference type="PANTHER" id="PTHR24223:SF456">
    <property type="entry name" value="MULTIDRUG RESISTANCE-ASSOCIATED PROTEIN LETHAL(2)03659"/>
    <property type="match status" value="1"/>
</dbReference>
<feature type="transmembrane region" description="Helical" evidence="9">
    <location>
        <begin position="394"/>
        <end position="419"/>
    </location>
</feature>
<evidence type="ECO:0000256" key="5">
    <source>
        <dbReference type="ARBA" id="ARBA00022741"/>
    </source>
</evidence>
<keyword evidence="7 9" id="KW-1133">Transmembrane helix</keyword>
<feature type="transmembrane region" description="Helical" evidence="9">
    <location>
        <begin position="1080"/>
        <end position="1111"/>
    </location>
</feature>
<name>Q4N6C0_THEPA</name>
<dbReference type="GeneID" id="3501781"/>
<dbReference type="PANTHER" id="PTHR24223">
    <property type="entry name" value="ATP-BINDING CASSETTE SUB-FAMILY C"/>
    <property type="match status" value="1"/>
</dbReference>
<protein>
    <submittedName>
        <fullName evidence="12">ABC transporter, putative</fullName>
    </submittedName>
</protein>
<keyword evidence="3" id="KW-0813">Transport</keyword>
<evidence type="ECO:0000256" key="6">
    <source>
        <dbReference type="ARBA" id="ARBA00022840"/>
    </source>
</evidence>
<feature type="transmembrane region" description="Helical" evidence="9">
    <location>
        <begin position="975"/>
        <end position="999"/>
    </location>
</feature>
<dbReference type="Gene3D" id="1.20.1560.10">
    <property type="entry name" value="ABC transporter type 1, transmembrane domain"/>
    <property type="match status" value="2"/>
</dbReference>
<dbReference type="VEuPathDB" id="PiroplasmaDB:TpMuguga_02g00017"/>
<dbReference type="STRING" id="5875.Q4N6C0"/>
<feature type="domain" description="ABC transmembrane type-1" evidence="11">
    <location>
        <begin position="851"/>
        <end position="1149"/>
    </location>
</feature>
<evidence type="ECO:0000313" key="12">
    <source>
        <dbReference type="EMBL" id="EAN32303.1"/>
    </source>
</evidence>
<evidence type="ECO:0000256" key="9">
    <source>
        <dbReference type="SAM" id="Phobius"/>
    </source>
</evidence>
<dbReference type="GO" id="GO:0005524">
    <property type="term" value="F:ATP binding"/>
    <property type="evidence" value="ECO:0007669"/>
    <property type="project" value="UniProtKB-KW"/>
</dbReference>
<evidence type="ECO:0000256" key="7">
    <source>
        <dbReference type="ARBA" id="ARBA00022989"/>
    </source>
</evidence>
<evidence type="ECO:0000313" key="13">
    <source>
        <dbReference type="Proteomes" id="UP000001949"/>
    </source>
</evidence>
<comment type="caution">
    <text evidence="12">The sequence shown here is derived from an EMBL/GenBank/DDBJ whole genome shotgun (WGS) entry which is preliminary data.</text>
</comment>
<feature type="domain" description="ABC transporter" evidence="10">
    <location>
        <begin position="1238"/>
        <end position="1526"/>
    </location>
</feature>
<gene>
    <name evidence="12" type="ordered locus">TP02_0017</name>
</gene>
<dbReference type="SUPFAM" id="SSF90123">
    <property type="entry name" value="ABC transporter transmembrane region"/>
    <property type="match status" value="2"/>
</dbReference>
<dbReference type="InterPro" id="IPR036640">
    <property type="entry name" value="ABC1_TM_sf"/>
</dbReference>
<evidence type="ECO:0000256" key="3">
    <source>
        <dbReference type="ARBA" id="ARBA00022448"/>
    </source>
</evidence>
<keyword evidence="6" id="KW-0067">ATP-binding</keyword>
<dbReference type="InterPro" id="IPR050173">
    <property type="entry name" value="ABC_transporter_C-like"/>
</dbReference>
<evidence type="ECO:0000259" key="11">
    <source>
        <dbReference type="PROSITE" id="PS50929"/>
    </source>
</evidence>
<feature type="transmembrane region" description="Helical" evidence="9">
    <location>
        <begin position="142"/>
        <end position="163"/>
    </location>
</feature>
<feature type="transmembrane region" description="Helical" evidence="9">
    <location>
        <begin position="1005"/>
        <end position="1024"/>
    </location>
</feature>
<reference evidence="12 13" key="1">
    <citation type="journal article" date="2005" name="Science">
        <title>Genome sequence of Theileria parva, a bovine pathogen that transforms lymphocytes.</title>
        <authorList>
            <person name="Gardner M.J."/>
            <person name="Bishop R."/>
            <person name="Shah T."/>
            <person name="de Villiers E.P."/>
            <person name="Carlton J.M."/>
            <person name="Hall N."/>
            <person name="Ren Q."/>
            <person name="Paulsen I.T."/>
            <person name="Pain A."/>
            <person name="Berriman M."/>
            <person name="Wilson R.J.M."/>
            <person name="Sato S."/>
            <person name="Ralph S.A."/>
            <person name="Mann D.J."/>
            <person name="Xiong Z."/>
            <person name="Shallom S.J."/>
            <person name="Weidman J."/>
            <person name="Jiang L."/>
            <person name="Lynn J."/>
            <person name="Weaver B."/>
            <person name="Shoaibi A."/>
            <person name="Domingo A.R."/>
            <person name="Wasawo D."/>
            <person name="Crabtree J."/>
            <person name="Wortman J.R."/>
            <person name="Haas B."/>
            <person name="Angiuoli S.V."/>
            <person name="Creasy T.H."/>
            <person name="Lu C."/>
            <person name="Suh B."/>
            <person name="Silva J.C."/>
            <person name="Utterback T.R."/>
            <person name="Feldblyum T.V."/>
            <person name="Pertea M."/>
            <person name="Allen J."/>
            <person name="Nierman W.C."/>
            <person name="Taracha E.L.N."/>
            <person name="Salzberg S.L."/>
            <person name="White O.R."/>
            <person name="Fitzhugh H.A."/>
            <person name="Morzaria S."/>
            <person name="Venter J.C."/>
            <person name="Fraser C.M."/>
            <person name="Nene V."/>
        </authorList>
    </citation>
    <scope>NUCLEOTIDE SEQUENCE [LARGE SCALE GENOMIC DNA]</scope>
    <source>
        <strain evidence="12 13">Muguga</strain>
    </source>
</reference>
<evidence type="ECO:0000259" key="10">
    <source>
        <dbReference type="PROSITE" id="PS50893"/>
    </source>
</evidence>
<dbReference type="eggNOG" id="KOG0054">
    <property type="taxonomic scope" value="Eukaryota"/>
</dbReference>
<dbReference type="GO" id="GO:0016887">
    <property type="term" value="F:ATP hydrolysis activity"/>
    <property type="evidence" value="ECO:0007669"/>
    <property type="project" value="InterPro"/>
</dbReference>
<dbReference type="GO" id="GO:0016020">
    <property type="term" value="C:membrane"/>
    <property type="evidence" value="ECO:0007669"/>
    <property type="project" value="UniProtKB-SubCell"/>
</dbReference>
<dbReference type="Gene3D" id="3.40.50.300">
    <property type="entry name" value="P-loop containing nucleotide triphosphate hydrolases"/>
    <property type="match status" value="2"/>
</dbReference>
<dbReference type="GO" id="GO:0140359">
    <property type="term" value="F:ABC-type transporter activity"/>
    <property type="evidence" value="ECO:0007669"/>
    <property type="project" value="InterPro"/>
</dbReference>
<comment type="similarity">
    <text evidence="2">Belongs to the ABC transporter superfamily. ABCC family. Conjugate transporter (TC 3.A.1.208) subfamily.</text>
</comment>
<dbReference type="PROSITE" id="PS50929">
    <property type="entry name" value="ABC_TM1F"/>
    <property type="match status" value="1"/>
</dbReference>
<feature type="transmembrane region" description="Helical" evidence="9">
    <location>
        <begin position="439"/>
        <end position="458"/>
    </location>
</feature>
<proteinExistence type="inferred from homology"/>
<dbReference type="Proteomes" id="UP000001949">
    <property type="component" value="Unassembled WGS sequence"/>
</dbReference>
<dbReference type="Pfam" id="PF00005">
    <property type="entry name" value="ABC_tran"/>
    <property type="match status" value="2"/>
</dbReference>
<keyword evidence="5" id="KW-0547">Nucleotide-binding</keyword>
<comment type="subcellular location">
    <subcellularLocation>
        <location evidence="1">Membrane</location>
        <topology evidence="1">Multi-pass membrane protein</topology>
    </subcellularLocation>
</comment>
<dbReference type="EMBL" id="AAGK01000002">
    <property type="protein sequence ID" value="EAN32303.1"/>
    <property type="molecule type" value="Genomic_DNA"/>
</dbReference>
<feature type="transmembrane region" description="Helical" evidence="9">
    <location>
        <begin position="175"/>
        <end position="198"/>
    </location>
</feature>
<dbReference type="PROSITE" id="PS50893">
    <property type="entry name" value="ABC_TRANSPORTER_2"/>
    <property type="match status" value="2"/>
</dbReference>
<evidence type="ECO:0000256" key="1">
    <source>
        <dbReference type="ARBA" id="ARBA00004141"/>
    </source>
</evidence>
<dbReference type="InterPro" id="IPR003593">
    <property type="entry name" value="AAA+_ATPase"/>
</dbReference>